<dbReference type="HAMAP" id="MF_00008">
    <property type="entry name" value="Thymidy_synth_bact"/>
    <property type="match status" value="1"/>
</dbReference>
<dbReference type="PANTHER" id="PTHR11548">
    <property type="entry name" value="THYMIDYLATE SYNTHASE 1"/>
    <property type="match status" value="1"/>
</dbReference>
<keyword evidence="3 4" id="KW-0808">Transferase</keyword>
<dbReference type="InterPro" id="IPR023451">
    <property type="entry name" value="Thymidate_synth/dCMP_Mease_dom"/>
</dbReference>
<dbReference type="InterPro" id="IPR036926">
    <property type="entry name" value="Thymidate_synth/dCMP_Mease_sf"/>
</dbReference>
<dbReference type="Pfam" id="PF00303">
    <property type="entry name" value="Thymidylat_synt"/>
    <property type="match status" value="1"/>
</dbReference>
<feature type="binding site" description="in other chain" evidence="4">
    <location>
        <position position="195"/>
    </location>
    <ligand>
        <name>dUMP</name>
        <dbReference type="ChEBI" id="CHEBI:246422"/>
        <note>ligand shared between dimeric partners</note>
    </ligand>
</feature>
<evidence type="ECO:0000313" key="6">
    <source>
        <dbReference type="EMBL" id="MFA0809374.1"/>
    </source>
</evidence>
<comment type="subcellular location">
    <subcellularLocation>
        <location evidence="4">Cytoplasm</location>
    </subcellularLocation>
</comment>
<dbReference type="NCBIfam" id="TIGR03284">
    <property type="entry name" value="thym_sym"/>
    <property type="match status" value="1"/>
</dbReference>
<proteinExistence type="inferred from homology"/>
<dbReference type="Gene3D" id="3.30.572.10">
    <property type="entry name" value="Thymidylate synthase/dCMP hydroxymethylase domain"/>
    <property type="match status" value="1"/>
</dbReference>
<comment type="caution">
    <text evidence="4">Lacks conserved residue(s) required for the propagation of feature annotation.</text>
</comment>
<dbReference type="EC" id="2.1.1.45" evidence="1 4"/>
<feature type="binding site" evidence="4">
    <location>
        <position position="288"/>
    </location>
    <ligand>
        <name>(6R)-5,10-methylene-5,6,7,8-tetrahydrofolate</name>
        <dbReference type="ChEBI" id="CHEBI:15636"/>
    </ligand>
</feature>
<feature type="domain" description="Thymidylate synthase/dCMP hydroxymethylase" evidence="5">
    <location>
        <begin position="6"/>
        <end position="288"/>
    </location>
</feature>
<comment type="subunit">
    <text evidence="4">Homodimer.</text>
</comment>
<dbReference type="GO" id="GO:0032259">
    <property type="term" value="P:methylation"/>
    <property type="evidence" value="ECO:0007669"/>
    <property type="project" value="UniProtKB-KW"/>
</dbReference>
<comment type="similarity">
    <text evidence="4">Belongs to the thymidylate synthase family. Bacterial-type ThyA subfamily.</text>
</comment>
<keyword evidence="4" id="KW-0963">Cytoplasm</keyword>
<comment type="pathway">
    <text evidence="4">Pyrimidine metabolism; dTTP biosynthesis.</text>
</comment>
<sequence>MKTAEQQYLALCRRILEEGVLIKNQRTNKGCLTVINADFEYDASGGGFPLVTTRKAFWRNAVAEMIGYLRGYDNANQFASIGCNTWFANANETPAWLDNPHRKGKDDIGRAYGVQLRNWRNPEGGKVDQLHKVVDALKAGYDNRRLIMTFHNPGELDRAALDACMHTHHFSVLEGTLYLTSYQRSIDVPLGLVFNMPQTVFLLRIIAQISGLKPGKVFHKLVNCHIYDNQIELMREQVERVPLEQPTLHISDRIKTLNDLETWVDPQDPEQFWVEGYEHHPAIKYPFAC</sequence>
<dbReference type="SUPFAM" id="SSF55831">
    <property type="entry name" value="Thymidylate synthase/dCMP hydroxymethylase"/>
    <property type="match status" value="1"/>
</dbReference>
<dbReference type="InterPro" id="IPR045097">
    <property type="entry name" value="Thymidate_synth/dCMP_Mease"/>
</dbReference>
<organism evidence="6 7">
    <name type="scientific">Microbulbifer epialgicus</name>
    <dbReference type="NCBI Taxonomy" id="393907"/>
    <lineage>
        <taxon>Bacteria</taxon>
        <taxon>Pseudomonadati</taxon>
        <taxon>Pseudomonadota</taxon>
        <taxon>Gammaproteobacteria</taxon>
        <taxon>Cellvibrionales</taxon>
        <taxon>Microbulbiferaceae</taxon>
        <taxon>Microbulbifer</taxon>
    </lineage>
</organism>
<feature type="binding site" evidence="4">
    <location>
        <begin position="144"/>
        <end position="145"/>
    </location>
    <ligand>
        <name>dUMP</name>
        <dbReference type="ChEBI" id="CHEBI:246422"/>
        <note>ligand shared between dimeric partners</note>
    </ligand>
</feature>
<evidence type="ECO:0000256" key="4">
    <source>
        <dbReference type="HAMAP-Rule" id="MF_00008"/>
    </source>
</evidence>
<dbReference type="InterPro" id="IPR000398">
    <property type="entry name" value="Thymidylate_synthase"/>
</dbReference>
<comment type="caution">
    <text evidence="6">The sequence shown here is derived from an EMBL/GenBank/DDBJ whole genome shotgun (WGS) entry which is preliminary data.</text>
</comment>
<dbReference type="GO" id="GO:0004799">
    <property type="term" value="F:thymidylate synthase activity"/>
    <property type="evidence" value="ECO:0007669"/>
    <property type="project" value="UniProtKB-EC"/>
</dbReference>
<protein>
    <recommendedName>
        <fullName evidence="1 4">Thymidylate synthase</fullName>
        <shortName evidence="4">TS</shortName>
        <shortName evidence="4">TSase</shortName>
        <ecNumber evidence="1 4">2.1.1.45</ecNumber>
    </recommendedName>
</protein>
<evidence type="ECO:0000256" key="3">
    <source>
        <dbReference type="ARBA" id="ARBA00022679"/>
    </source>
</evidence>
<evidence type="ECO:0000259" key="5">
    <source>
        <dbReference type="Pfam" id="PF00303"/>
    </source>
</evidence>
<feature type="binding site" description="in other chain" evidence="4">
    <location>
        <begin position="225"/>
        <end position="227"/>
    </location>
    <ligand>
        <name>dUMP</name>
        <dbReference type="ChEBI" id="CHEBI:246422"/>
        <note>ligand shared between dimeric partners</note>
    </ligand>
</feature>
<feature type="binding site" description="in other chain" evidence="4">
    <location>
        <position position="26"/>
    </location>
    <ligand>
        <name>dUMP</name>
        <dbReference type="ChEBI" id="CHEBI:246422"/>
        <note>ligand shared between dimeric partners</note>
    </ligand>
</feature>
<feature type="binding site" description="in other chain" evidence="4">
    <location>
        <begin position="184"/>
        <end position="187"/>
    </location>
    <ligand>
        <name>dUMP</name>
        <dbReference type="ChEBI" id="CHEBI:246422"/>
        <note>ligand shared between dimeric partners</note>
    </ligand>
</feature>
<evidence type="ECO:0000256" key="1">
    <source>
        <dbReference type="ARBA" id="ARBA00011947"/>
    </source>
</evidence>
<evidence type="ECO:0000313" key="7">
    <source>
        <dbReference type="Proteomes" id="UP001569428"/>
    </source>
</evidence>
<dbReference type="Proteomes" id="UP001569428">
    <property type="component" value="Unassembled WGS sequence"/>
</dbReference>
<keyword evidence="4" id="KW-0545">Nucleotide biosynthesis</keyword>
<name>A0ABV4NU40_9GAMM</name>
<dbReference type="PRINTS" id="PR00108">
    <property type="entry name" value="THYMDSNTHASE"/>
</dbReference>
<evidence type="ECO:0000256" key="2">
    <source>
        <dbReference type="ARBA" id="ARBA00022603"/>
    </source>
</evidence>
<feature type="binding site" evidence="4">
    <location>
        <position position="187"/>
    </location>
    <ligand>
        <name>(6R)-5,10-methylene-5,6,7,8-tetrahydrofolate</name>
        <dbReference type="ChEBI" id="CHEBI:15636"/>
    </ligand>
</feature>
<dbReference type="RefSeq" id="WP_371836995.1">
    <property type="nucleotide sequence ID" value="NZ_JBGMEK010000001.1"/>
</dbReference>
<dbReference type="PANTHER" id="PTHR11548:SF9">
    <property type="entry name" value="THYMIDYLATE SYNTHASE"/>
    <property type="match status" value="1"/>
</dbReference>
<keyword evidence="7" id="KW-1185">Reference proteome</keyword>
<comment type="catalytic activity">
    <reaction evidence="4">
        <text>dUMP + (6R)-5,10-methylene-5,6,7,8-tetrahydrofolate = 7,8-dihydrofolate + dTMP</text>
        <dbReference type="Rhea" id="RHEA:12104"/>
        <dbReference type="ChEBI" id="CHEBI:15636"/>
        <dbReference type="ChEBI" id="CHEBI:57451"/>
        <dbReference type="ChEBI" id="CHEBI:63528"/>
        <dbReference type="ChEBI" id="CHEBI:246422"/>
        <dbReference type="EC" id="2.1.1.45"/>
    </reaction>
</comment>
<comment type="function">
    <text evidence="4">Catalyzes the reductive methylation of 2'-deoxyuridine-5'-monophosphate (dUMP) to 2'-deoxythymidine-5'-monophosphate (dTMP) while utilizing 5,10-methylenetetrahydrofolate (mTHF) as the methyl donor and reductant in the reaction, yielding dihydrofolate (DHF) as a by-product. This enzymatic reaction provides an intracellular de novo source of dTMP, an essential precursor for DNA biosynthesis.</text>
</comment>
<keyword evidence="2 4" id="KW-0489">Methyltransferase</keyword>
<accession>A0ABV4NU40</accession>
<dbReference type="EMBL" id="JBGMEK010000001">
    <property type="protein sequence ID" value="MFA0809374.1"/>
    <property type="molecule type" value="Genomic_DNA"/>
</dbReference>
<feature type="active site" description="Nucleophile" evidence="4">
    <location>
        <position position="164"/>
    </location>
</feature>
<gene>
    <name evidence="4 6" type="primary">thyA</name>
    <name evidence="6" type="ORF">ACCI49_00460</name>
</gene>
<reference evidence="6 7" key="1">
    <citation type="submission" date="2024-08" db="EMBL/GenBank/DDBJ databases">
        <authorList>
            <person name="Ishaq N."/>
        </authorList>
    </citation>
    <scope>NUCLEOTIDE SEQUENCE [LARGE SCALE GENOMIC DNA]</scope>
    <source>
        <strain evidence="6 7">DSM 18651</strain>
    </source>
</reference>
<dbReference type="CDD" id="cd00351">
    <property type="entry name" value="TS_Pyrimidine_HMase"/>
    <property type="match status" value="1"/>
</dbReference>